<accession>A0A1Y2FNJ0</accession>
<dbReference type="AlphaFoldDB" id="A0A1Y2FNJ0"/>
<evidence type="ECO:0000313" key="3">
    <source>
        <dbReference type="Proteomes" id="UP000193685"/>
    </source>
</evidence>
<organism evidence="2 3">
    <name type="scientific">Protomyces lactucae-debilis</name>
    <dbReference type="NCBI Taxonomy" id="2754530"/>
    <lineage>
        <taxon>Eukaryota</taxon>
        <taxon>Fungi</taxon>
        <taxon>Dikarya</taxon>
        <taxon>Ascomycota</taxon>
        <taxon>Taphrinomycotina</taxon>
        <taxon>Taphrinomycetes</taxon>
        <taxon>Taphrinales</taxon>
        <taxon>Protomycetaceae</taxon>
        <taxon>Protomyces</taxon>
    </lineage>
</organism>
<feature type="region of interest" description="Disordered" evidence="1">
    <location>
        <begin position="189"/>
        <end position="235"/>
    </location>
</feature>
<feature type="compositionally biased region" description="Low complexity" evidence="1">
    <location>
        <begin position="343"/>
        <end position="354"/>
    </location>
</feature>
<dbReference type="Proteomes" id="UP000193685">
    <property type="component" value="Unassembled WGS sequence"/>
</dbReference>
<gene>
    <name evidence="2" type="ORF">BCR37DRAFT_378289</name>
</gene>
<dbReference type="GeneID" id="63785610"/>
<protein>
    <submittedName>
        <fullName evidence="2">Uncharacterized protein</fullName>
    </submittedName>
</protein>
<comment type="caution">
    <text evidence="2">The sequence shown here is derived from an EMBL/GenBank/DDBJ whole genome shotgun (WGS) entry which is preliminary data.</text>
</comment>
<feature type="compositionally biased region" description="Polar residues" evidence="1">
    <location>
        <begin position="355"/>
        <end position="368"/>
    </location>
</feature>
<proteinExistence type="predicted"/>
<feature type="region of interest" description="Disordered" evidence="1">
    <location>
        <begin position="306"/>
        <end position="368"/>
    </location>
</feature>
<keyword evidence="3" id="KW-1185">Reference proteome</keyword>
<evidence type="ECO:0000256" key="1">
    <source>
        <dbReference type="SAM" id="MobiDB-lite"/>
    </source>
</evidence>
<evidence type="ECO:0000313" key="2">
    <source>
        <dbReference type="EMBL" id="ORY84285.1"/>
    </source>
</evidence>
<dbReference type="EMBL" id="MCFI01000006">
    <property type="protein sequence ID" value="ORY84285.1"/>
    <property type="molecule type" value="Genomic_DNA"/>
</dbReference>
<reference evidence="2 3" key="1">
    <citation type="submission" date="2016-07" db="EMBL/GenBank/DDBJ databases">
        <title>Pervasive Adenine N6-methylation of Active Genes in Fungi.</title>
        <authorList>
            <consortium name="DOE Joint Genome Institute"/>
            <person name="Mondo S.J."/>
            <person name="Dannebaum R.O."/>
            <person name="Kuo R.C."/>
            <person name="Labutti K."/>
            <person name="Haridas S."/>
            <person name="Kuo A."/>
            <person name="Salamov A."/>
            <person name="Ahrendt S.R."/>
            <person name="Lipzen A."/>
            <person name="Sullivan W."/>
            <person name="Andreopoulos W.B."/>
            <person name="Clum A."/>
            <person name="Lindquist E."/>
            <person name="Daum C."/>
            <person name="Ramamoorthy G.K."/>
            <person name="Gryganskyi A."/>
            <person name="Culley D."/>
            <person name="Magnuson J.K."/>
            <person name="James T.Y."/>
            <person name="O'Malley M.A."/>
            <person name="Stajich J.E."/>
            <person name="Spatafora J.W."/>
            <person name="Visel A."/>
            <person name="Grigoriev I.V."/>
        </authorList>
    </citation>
    <scope>NUCLEOTIDE SEQUENCE [LARGE SCALE GENOMIC DNA]</scope>
    <source>
        <strain evidence="2 3">12-1054</strain>
    </source>
</reference>
<feature type="region of interest" description="Disordered" evidence="1">
    <location>
        <begin position="261"/>
        <end position="281"/>
    </location>
</feature>
<name>A0A1Y2FNJ0_PROLT</name>
<dbReference type="RefSeq" id="XP_040726303.1">
    <property type="nucleotide sequence ID" value="XM_040869011.1"/>
</dbReference>
<sequence>MSSARRRGAADLHLHVPQYSAMAEANGNAALRTPSIASSSSYTHRPLVARTMSTTSMLSSDGEGAVEQPWTQAQDLLLSNIYDMELTTYSHANPPFVPSAPPPALLSRVSKRAIKSAGGAAAWPHTLPQTRKHLLILARRNAPEPPSPHLAPDAPMTNPMGVLTNEQPGFFSQRYRQLDRQQQHHVDEEMLNSPFDERTFDFTAQPGHRGSPKSPRKSSERIRNNQAAAAASSAFLAAHEQTKAHSRPDLMRVGSFGFGVPLTPRKGERRTSQDSMIDGGAIPTRTIAQPTLKHGRQEETVPLYRRREQQMHGPGPLQPSSSLDEMGEGSAQGMDKRVAEMMLSPRRSSRLRSSQPMKRTNSSLSITD</sequence>